<evidence type="ECO:0000313" key="2">
    <source>
        <dbReference type="Proteomes" id="UP000836387"/>
    </source>
</evidence>
<dbReference type="Proteomes" id="UP000836387">
    <property type="component" value="Unassembled WGS sequence"/>
</dbReference>
<protein>
    <submittedName>
        <fullName evidence="1">Uncharacterized protein</fullName>
    </submittedName>
</protein>
<proteinExistence type="predicted"/>
<name>A0ACA9UW23_BIOOC</name>
<reference evidence="1" key="1">
    <citation type="submission" date="2020-04" db="EMBL/GenBank/DDBJ databases">
        <authorList>
            <person name="Broberg M."/>
        </authorList>
    </citation>
    <scope>NUCLEOTIDE SEQUENCE</scope>
</reference>
<sequence>MSFTILITLLSVLTGTAVSEGLSIIPTAPFEEKTACQPFALENGLNIIVDKVFQHAVDETEHTLIPPTLFEFATLFQEDLESVLGFKNAAGQPSSEGYTLDVSSDFITIAGASPLGVWWGTRSVLQRAVKEHSRLPCGTGTGTPGWKSRGLMLDAARIFYPVEFLTEMCSYMFFKQNEFHIHLSDNLFKNYQTQSPDEAFRTLYAGFRLWSNDSQFQGIVALRNESYSREEFDMVQRQWKPELGLENDPTMLNLTHPESIPTMQRLRKEFLPWFYTKTVHIGADEYDKDKVVDYTRFVNELASYIKKKSRKSSRIWGTFIPNGWANVSTDVAIQHWAYYEGDPWSDYLSNNYEVIKSDMAIYAVPKWSAYFRQSLDRQLFFTGNTSGGPSAPNILDPRNATINPLRNTPGIQGYIAPLWNDFGPTGSTQLDAYRTWRDGLPALADKQWGGDVQQSEYKQLFEALQPAAPGQNLDRSVPSVPETILEYDFQKAGREVVEDRSGNSYHGRNHGCETGRGSIIFDGSCHIDTPLKSYGKDYTLSLEVRPISGKPSKHTLF</sequence>
<comment type="caution">
    <text evidence="1">The sequence shown here is derived from an EMBL/GenBank/DDBJ whole genome shotgun (WGS) entry which is preliminary data.</text>
</comment>
<reference evidence="1" key="2">
    <citation type="submission" date="2021-10" db="EMBL/GenBank/DDBJ databases">
        <authorList>
            <person name="Piombo E."/>
        </authorList>
    </citation>
    <scope>NUCLEOTIDE SEQUENCE</scope>
</reference>
<accession>A0ACA9UW23</accession>
<organism evidence="1 2">
    <name type="scientific">Clonostachys rosea f. rosea IK726</name>
    <dbReference type="NCBI Taxonomy" id="1349383"/>
    <lineage>
        <taxon>Eukaryota</taxon>
        <taxon>Fungi</taxon>
        <taxon>Dikarya</taxon>
        <taxon>Ascomycota</taxon>
        <taxon>Pezizomycotina</taxon>
        <taxon>Sordariomycetes</taxon>
        <taxon>Hypocreomycetidae</taxon>
        <taxon>Hypocreales</taxon>
        <taxon>Bionectriaceae</taxon>
        <taxon>Clonostachys</taxon>
    </lineage>
</organism>
<keyword evidence="2" id="KW-1185">Reference proteome</keyword>
<evidence type="ECO:0000313" key="1">
    <source>
        <dbReference type="EMBL" id="CAG9956543.1"/>
    </source>
</evidence>
<gene>
    <name evidence="1" type="ORF">CRV2_00008454</name>
</gene>
<dbReference type="EMBL" id="CADEHS020000645">
    <property type="protein sequence ID" value="CAG9956543.1"/>
    <property type="molecule type" value="Genomic_DNA"/>
</dbReference>